<proteinExistence type="predicted"/>
<comment type="caution">
    <text evidence="1">The sequence shown here is derived from an EMBL/GenBank/DDBJ whole genome shotgun (WGS) entry which is preliminary data.</text>
</comment>
<reference evidence="1" key="1">
    <citation type="journal article" date="2021" name="PeerJ">
        <title>Extensive microbial diversity within the chicken gut microbiome revealed by metagenomics and culture.</title>
        <authorList>
            <person name="Gilroy R."/>
            <person name="Ravi A."/>
            <person name="Getino M."/>
            <person name="Pursley I."/>
            <person name="Horton D.L."/>
            <person name="Alikhan N.F."/>
            <person name="Baker D."/>
            <person name="Gharbi K."/>
            <person name="Hall N."/>
            <person name="Watson M."/>
            <person name="Adriaenssens E.M."/>
            <person name="Foster-Nyarko E."/>
            <person name="Jarju S."/>
            <person name="Secka A."/>
            <person name="Antonio M."/>
            <person name="Oren A."/>
            <person name="Chaudhuri R.R."/>
            <person name="La Ragione R."/>
            <person name="Hildebrand F."/>
            <person name="Pallen M.J."/>
        </authorList>
    </citation>
    <scope>NUCLEOTIDE SEQUENCE</scope>
    <source>
        <strain evidence="1">ChiHjej12B11-14209</strain>
    </source>
</reference>
<dbReference type="Proteomes" id="UP000824062">
    <property type="component" value="Unassembled WGS sequence"/>
</dbReference>
<accession>A0A9D2F0L0</accession>
<reference evidence="1" key="2">
    <citation type="submission" date="2021-04" db="EMBL/GenBank/DDBJ databases">
        <authorList>
            <person name="Gilroy R."/>
        </authorList>
    </citation>
    <scope>NUCLEOTIDE SEQUENCE</scope>
    <source>
        <strain evidence="1">ChiHjej12B11-14209</strain>
    </source>
</reference>
<dbReference type="EMBL" id="DXBM01000067">
    <property type="protein sequence ID" value="HIZ47007.1"/>
    <property type="molecule type" value="Genomic_DNA"/>
</dbReference>
<protein>
    <submittedName>
        <fullName evidence="1">Uncharacterized protein</fullName>
    </submittedName>
</protein>
<evidence type="ECO:0000313" key="1">
    <source>
        <dbReference type="EMBL" id="HIZ47007.1"/>
    </source>
</evidence>
<gene>
    <name evidence="1" type="ORF">IAA19_08345</name>
</gene>
<organism evidence="1 2">
    <name type="scientific">Candidatus Olsenella pullistercoris</name>
    <dbReference type="NCBI Taxonomy" id="2838712"/>
    <lineage>
        <taxon>Bacteria</taxon>
        <taxon>Bacillati</taxon>
        <taxon>Actinomycetota</taxon>
        <taxon>Coriobacteriia</taxon>
        <taxon>Coriobacteriales</taxon>
        <taxon>Atopobiaceae</taxon>
        <taxon>Olsenella</taxon>
    </lineage>
</organism>
<sequence length="47" mass="5489">MRGTRRDAVERRSALMLEPGGDAPYPTVRQCWERWCLPDIERQVETG</sequence>
<evidence type="ECO:0000313" key="2">
    <source>
        <dbReference type="Proteomes" id="UP000824062"/>
    </source>
</evidence>
<name>A0A9D2F0L0_9ACTN</name>
<dbReference type="AlphaFoldDB" id="A0A9D2F0L0"/>